<protein>
    <submittedName>
        <fullName evidence="1">Uncharacterized protein</fullName>
    </submittedName>
</protein>
<accession>I4HUR2</accession>
<dbReference type="AlphaFoldDB" id="I4HUR2"/>
<organism evidence="1 2">
    <name type="scientific">Microcystis aeruginosa PCC 9809</name>
    <dbReference type="NCBI Taxonomy" id="1160285"/>
    <lineage>
        <taxon>Bacteria</taxon>
        <taxon>Bacillati</taxon>
        <taxon>Cyanobacteriota</taxon>
        <taxon>Cyanophyceae</taxon>
        <taxon>Oscillatoriophycideae</taxon>
        <taxon>Chroococcales</taxon>
        <taxon>Microcystaceae</taxon>
        <taxon>Microcystis</taxon>
    </lineage>
</organism>
<dbReference type="Proteomes" id="UP000004775">
    <property type="component" value="Unassembled WGS sequence"/>
</dbReference>
<reference evidence="1 2" key="1">
    <citation type="submission" date="2012-04" db="EMBL/GenBank/DDBJ databases">
        <authorList>
            <person name="Genoscope - CEA"/>
        </authorList>
    </citation>
    <scope>NUCLEOTIDE SEQUENCE [LARGE SCALE GENOMIC DNA]</scope>
    <source>
        <strain evidence="1 2">9809</strain>
    </source>
</reference>
<dbReference type="HOGENOM" id="CLU_207214_0_0_3"/>
<proteinExistence type="predicted"/>
<sequence length="66" mass="7384">MPPLRDRLLILISLRALVKPILAVTAVKLISNQLSVISYQLSVISYQLSVESSWLKAIIQESTAYQ</sequence>
<gene>
    <name evidence="1" type="ORF">MICAH_3650016</name>
</gene>
<comment type="caution">
    <text evidence="1">The sequence shown here is derived from an EMBL/GenBank/DDBJ whole genome shotgun (WGS) entry which is preliminary data.</text>
</comment>
<dbReference type="EMBL" id="CAIO01000296">
    <property type="protein sequence ID" value="CCI25786.1"/>
    <property type="molecule type" value="Genomic_DNA"/>
</dbReference>
<evidence type="ECO:0000313" key="2">
    <source>
        <dbReference type="Proteomes" id="UP000004775"/>
    </source>
</evidence>
<evidence type="ECO:0000313" key="1">
    <source>
        <dbReference type="EMBL" id="CCI25786.1"/>
    </source>
</evidence>
<name>I4HUR2_MICAE</name>